<reference evidence="3 4" key="1">
    <citation type="journal article" date="2001" name="Nucleic Acids Res.">
        <title>The complete genome sequence of the murine respiratory pathogen Mycoplasma pulmonis.</title>
        <authorList>
            <person name="Chambaud I."/>
            <person name="Heilig R."/>
            <person name="Ferris S."/>
            <person name="Barbe V."/>
            <person name="Samson D."/>
            <person name="Galisson F."/>
            <person name="Moszer I."/>
            <person name="Dybvig K."/>
            <person name="Wroblewski H."/>
            <person name="Viari A."/>
            <person name="Rocha E.P.C."/>
            <person name="Blanchard A."/>
        </authorList>
    </citation>
    <scope>NUCLEOTIDE SEQUENCE [LARGE SCALE GENOMIC DNA]</scope>
    <source>
        <strain evidence="3 4">UAB CTIP</strain>
    </source>
</reference>
<evidence type="ECO:0000256" key="2">
    <source>
        <dbReference type="SAM" id="Phobius"/>
    </source>
</evidence>
<proteinExistence type="predicted"/>
<keyword evidence="2" id="KW-1133">Transmembrane helix</keyword>
<sequence>MKKNNNHISNSKFKAFWKYVYYMIDEDNYLKGIILVLFFSLLLVLSFFPQVFILSMLYGYTLGFIFGYYAIFIYSYFIIKGLKIMFKTQIDNYTIKKPKSFFTKIIFEFNSIKYTLFSLFLILFIQTIVIVVEKPEQNNQEQINWFDHIWTSWLKSFSNENNLDLIYYPNSLNAGLIFTLISATLFKFLHWGWILVILFTYLLITFLIVFRKAIAKKIKAPKAPSNNAEKISQKENKKYLKMLKKSKIQNISFENPQEYELSSNFQDDSKIEDIENSDSKNDFLNYNSINSSENKIEEKSDPFDIGDTNIFTIETNDENNSKKDDPEEDIWSLEDENFLNNEREK</sequence>
<name>Q98PL6_MYCPU</name>
<dbReference type="Proteomes" id="UP000000528">
    <property type="component" value="Chromosome"/>
</dbReference>
<protein>
    <submittedName>
        <fullName evidence="3">Uncharacterized protein</fullName>
    </submittedName>
</protein>
<feature type="compositionally biased region" description="Acidic residues" evidence="1">
    <location>
        <begin position="326"/>
        <end position="337"/>
    </location>
</feature>
<keyword evidence="2" id="KW-0812">Transmembrane</keyword>
<dbReference type="PIR" id="B90600">
    <property type="entry name" value="B90600"/>
</dbReference>
<dbReference type="KEGG" id="mpu:MYPU_7060"/>
<organism evidence="4">
    <name type="scientific">Mycoplasmopsis pulmonis (strain UAB CTIP)</name>
    <name type="common">Mycoplasma pulmonis</name>
    <dbReference type="NCBI Taxonomy" id="272635"/>
    <lineage>
        <taxon>Bacteria</taxon>
        <taxon>Bacillati</taxon>
        <taxon>Mycoplasmatota</taxon>
        <taxon>Mycoplasmoidales</taxon>
        <taxon>Metamycoplasmataceae</taxon>
        <taxon>Mycoplasmopsis</taxon>
    </lineage>
</organism>
<dbReference type="STRING" id="272635.gene:17577317"/>
<keyword evidence="4" id="KW-1185">Reference proteome</keyword>
<evidence type="ECO:0000313" key="3">
    <source>
        <dbReference type="EMBL" id="CAC13879.1"/>
    </source>
</evidence>
<feature type="transmembrane region" description="Helical" evidence="2">
    <location>
        <begin position="58"/>
        <end position="79"/>
    </location>
</feature>
<dbReference type="AlphaFoldDB" id="Q98PL6"/>
<feature type="region of interest" description="Disordered" evidence="1">
    <location>
        <begin position="295"/>
        <end position="345"/>
    </location>
</feature>
<gene>
    <name evidence="3" type="ordered locus">MYPU_7060</name>
</gene>
<feature type="transmembrane region" description="Helical" evidence="2">
    <location>
        <begin position="188"/>
        <end position="210"/>
    </location>
</feature>
<evidence type="ECO:0000313" key="4">
    <source>
        <dbReference type="Proteomes" id="UP000000528"/>
    </source>
</evidence>
<keyword evidence="2" id="KW-0472">Membrane</keyword>
<dbReference type="EMBL" id="AL445565">
    <property type="protein sequence ID" value="CAC13879.1"/>
    <property type="molecule type" value="Genomic_DNA"/>
</dbReference>
<dbReference type="RefSeq" id="WP_010925507.1">
    <property type="nucleotide sequence ID" value="NC_002771.1"/>
</dbReference>
<feature type="transmembrane region" description="Helical" evidence="2">
    <location>
        <begin position="32"/>
        <end position="52"/>
    </location>
</feature>
<accession>Q98PL6</accession>
<dbReference type="HOGENOM" id="CLU_803688_0_0_14"/>
<evidence type="ECO:0000256" key="1">
    <source>
        <dbReference type="SAM" id="MobiDB-lite"/>
    </source>
</evidence>
<dbReference type="BioCyc" id="MPUL272635:G1GT6-719-MONOMER"/>
<feature type="transmembrane region" description="Helical" evidence="2">
    <location>
        <begin position="114"/>
        <end position="132"/>
    </location>
</feature>